<gene>
    <name evidence="7" type="ORF">EOD39_18202</name>
</gene>
<proteinExistence type="inferred from homology"/>
<dbReference type="Pfam" id="PF25532">
    <property type="entry name" value="CH_CAMSAP2_N"/>
    <property type="match status" value="2"/>
</dbReference>
<dbReference type="PROSITE" id="PS51456">
    <property type="entry name" value="MYOSIN_MOTOR"/>
    <property type="match status" value="1"/>
</dbReference>
<dbReference type="AlphaFoldDB" id="A0A444V1A9"/>
<dbReference type="GO" id="GO:0005524">
    <property type="term" value="F:ATP binding"/>
    <property type="evidence" value="ECO:0007669"/>
    <property type="project" value="UniProtKB-KW"/>
</dbReference>
<evidence type="ECO:0000313" key="8">
    <source>
        <dbReference type="Proteomes" id="UP000289886"/>
    </source>
</evidence>
<evidence type="ECO:0000256" key="5">
    <source>
        <dbReference type="PROSITE-ProRule" id="PRU00782"/>
    </source>
</evidence>
<dbReference type="InterPro" id="IPR058042">
    <property type="entry name" value="CAMSAP_N"/>
</dbReference>
<dbReference type="GO" id="GO:0003779">
    <property type="term" value="F:actin binding"/>
    <property type="evidence" value="ECO:0007669"/>
    <property type="project" value="UniProtKB-KW"/>
</dbReference>
<evidence type="ECO:0000259" key="6">
    <source>
        <dbReference type="PROSITE" id="PS51456"/>
    </source>
</evidence>
<evidence type="ECO:0000256" key="4">
    <source>
        <dbReference type="ARBA" id="ARBA00023175"/>
    </source>
</evidence>
<feature type="domain" description="Myosin motor" evidence="6">
    <location>
        <begin position="1"/>
        <end position="209"/>
    </location>
</feature>
<dbReference type="EMBL" id="SCEB01003578">
    <property type="protein sequence ID" value="RXM94246.1"/>
    <property type="molecule type" value="Genomic_DNA"/>
</dbReference>
<reference evidence="7 8" key="1">
    <citation type="submission" date="2019-01" db="EMBL/GenBank/DDBJ databases">
        <title>Draft Genome and Complete Hox-Cluster Characterization of the Sterlet Sturgeon (Acipenser ruthenus).</title>
        <authorList>
            <person name="Wei Q."/>
        </authorList>
    </citation>
    <scope>NUCLEOTIDE SEQUENCE [LARGE SCALE GENOMIC DNA]</scope>
    <source>
        <strain evidence="7">WHYD16114868_AA</strain>
        <tissue evidence="7">Blood</tissue>
    </source>
</reference>
<dbReference type="Proteomes" id="UP000289886">
    <property type="component" value="Unassembled WGS sequence"/>
</dbReference>
<dbReference type="InterPro" id="IPR001609">
    <property type="entry name" value="Myosin_head_motor_dom-like"/>
</dbReference>
<protein>
    <submittedName>
        <fullName evidence="7">Calmodulin-regulated spectrin-associated protein 1</fullName>
    </submittedName>
</protein>
<dbReference type="PANTHER" id="PTHR21595">
    <property type="entry name" value="PATRONIN"/>
    <property type="match status" value="1"/>
</dbReference>
<sequence>MDTIGDGALEVVPLELYDSSRAKIDANLRWLFAKAYGIGKNTTLLRYLELERQLLQANPILESFGNGKTVKNDNSSRFCTLYSNCCPVPVDFHINQAKIEIATQPWSEHSVVGVAAHDNIPEDLRDPFYTDQYEQEHIKPPVIKLLLSSELYCRVCSLILKGDQVAALQGHQSVIQALSRKGIYVMDSDDTPVSESDLNCAPIKMLHSN</sequence>
<comment type="similarity">
    <text evidence="5">Belongs to the TRAFAC class myosin-kinesin ATPase superfamily. Myosin family.</text>
</comment>
<accession>A0A444V1A9</accession>
<evidence type="ECO:0000256" key="1">
    <source>
        <dbReference type="ARBA" id="ARBA00022741"/>
    </source>
</evidence>
<keyword evidence="1" id="KW-0547">Nucleotide-binding</keyword>
<dbReference type="Pfam" id="PF00063">
    <property type="entry name" value="Myosin_head"/>
    <property type="match status" value="1"/>
</dbReference>
<dbReference type="GO" id="GO:0051011">
    <property type="term" value="F:microtubule minus-end binding"/>
    <property type="evidence" value="ECO:0007669"/>
    <property type="project" value="TreeGrafter"/>
</dbReference>
<dbReference type="InterPro" id="IPR032940">
    <property type="entry name" value="CAMSAP"/>
</dbReference>
<keyword evidence="3 5" id="KW-0518">Myosin</keyword>
<keyword evidence="8" id="KW-1185">Reference proteome</keyword>
<organism evidence="7 8">
    <name type="scientific">Acipenser ruthenus</name>
    <name type="common">Sterlet sturgeon</name>
    <dbReference type="NCBI Taxonomy" id="7906"/>
    <lineage>
        <taxon>Eukaryota</taxon>
        <taxon>Metazoa</taxon>
        <taxon>Chordata</taxon>
        <taxon>Craniata</taxon>
        <taxon>Vertebrata</taxon>
        <taxon>Euteleostomi</taxon>
        <taxon>Actinopterygii</taxon>
        <taxon>Chondrostei</taxon>
        <taxon>Acipenseriformes</taxon>
        <taxon>Acipenseridae</taxon>
        <taxon>Acipenser</taxon>
    </lineage>
</organism>
<comment type="caution">
    <text evidence="5">Lacks conserved residue(s) required for the propagation of feature annotation.</text>
</comment>
<keyword evidence="2" id="KW-0067">ATP-binding</keyword>
<dbReference type="Gene3D" id="3.40.850.10">
    <property type="entry name" value="Kinesin motor domain"/>
    <property type="match status" value="1"/>
</dbReference>
<dbReference type="SUPFAM" id="SSF52540">
    <property type="entry name" value="P-loop containing nucleoside triphosphate hydrolases"/>
    <property type="match status" value="1"/>
</dbReference>
<dbReference type="PANTHER" id="PTHR21595:SF3">
    <property type="entry name" value="CALMODULIN-REGULATED SPECTRIN-ASSOCIATED PROTEIN 1"/>
    <property type="match status" value="1"/>
</dbReference>
<evidence type="ECO:0000256" key="3">
    <source>
        <dbReference type="ARBA" id="ARBA00023123"/>
    </source>
</evidence>
<dbReference type="GO" id="GO:0003774">
    <property type="term" value="F:cytoskeletal motor activity"/>
    <property type="evidence" value="ECO:0007669"/>
    <property type="project" value="InterPro"/>
</dbReference>
<dbReference type="GO" id="GO:0016459">
    <property type="term" value="C:myosin complex"/>
    <property type="evidence" value="ECO:0007669"/>
    <property type="project" value="UniProtKB-KW"/>
</dbReference>
<dbReference type="GO" id="GO:0005516">
    <property type="term" value="F:calmodulin binding"/>
    <property type="evidence" value="ECO:0007669"/>
    <property type="project" value="InterPro"/>
</dbReference>
<dbReference type="GO" id="GO:0036449">
    <property type="term" value="C:microtubule minus-end"/>
    <property type="evidence" value="ECO:0007669"/>
    <property type="project" value="TreeGrafter"/>
</dbReference>
<dbReference type="InterPro" id="IPR036961">
    <property type="entry name" value="Kinesin_motor_dom_sf"/>
</dbReference>
<keyword evidence="4" id="KW-0505">Motor protein</keyword>
<dbReference type="InterPro" id="IPR027417">
    <property type="entry name" value="P-loop_NTPase"/>
</dbReference>
<comment type="caution">
    <text evidence="7">The sequence shown here is derived from an EMBL/GenBank/DDBJ whole genome shotgun (WGS) entry which is preliminary data.</text>
</comment>
<evidence type="ECO:0000256" key="2">
    <source>
        <dbReference type="ARBA" id="ARBA00022840"/>
    </source>
</evidence>
<dbReference type="GO" id="GO:0031122">
    <property type="term" value="P:cytoplasmic microtubule organization"/>
    <property type="evidence" value="ECO:0007669"/>
    <property type="project" value="TreeGrafter"/>
</dbReference>
<evidence type="ECO:0000313" key="7">
    <source>
        <dbReference type="EMBL" id="RXM94246.1"/>
    </source>
</evidence>
<dbReference type="GO" id="GO:0007026">
    <property type="term" value="P:negative regulation of microtubule depolymerization"/>
    <property type="evidence" value="ECO:0007669"/>
    <property type="project" value="TreeGrafter"/>
</dbReference>
<keyword evidence="5" id="KW-0009">Actin-binding</keyword>
<name>A0A444V1A9_ACIRT</name>